<name>A0A0C4E1P7_MAGP6</name>
<reference evidence="4" key="4">
    <citation type="journal article" date="2015" name="G3 (Bethesda)">
        <title>Genome sequences of three phytopathogenic species of the Magnaporthaceae family of fungi.</title>
        <authorList>
            <person name="Okagaki L.H."/>
            <person name="Nunes C.C."/>
            <person name="Sailsbery J."/>
            <person name="Clay B."/>
            <person name="Brown D."/>
            <person name="John T."/>
            <person name="Oh Y."/>
            <person name="Young N."/>
            <person name="Fitzgerald M."/>
            <person name="Haas B.J."/>
            <person name="Zeng Q."/>
            <person name="Young S."/>
            <person name="Adiconis X."/>
            <person name="Fan L."/>
            <person name="Levin J.Z."/>
            <person name="Mitchell T.K."/>
            <person name="Okubara P.A."/>
            <person name="Farman M.L."/>
            <person name="Kohn L.M."/>
            <person name="Birren B."/>
            <person name="Ma L.-J."/>
            <person name="Dean R.A."/>
        </authorList>
    </citation>
    <scope>NUCLEOTIDE SEQUENCE</scope>
    <source>
        <strain evidence="4">ATCC 64411 / 73-15</strain>
    </source>
</reference>
<feature type="compositionally biased region" description="Acidic residues" evidence="1">
    <location>
        <begin position="66"/>
        <end position="81"/>
    </location>
</feature>
<dbReference type="OMA" id="QITNTLM"/>
<reference evidence="4" key="5">
    <citation type="submission" date="2015-06" db="UniProtKB">
        <authorList>
            <consortium name="EnsemblFungi"/>
        </authorList>
    </citation>
    <scope>IDENTIFICATION</scope>
    <source>
        <strain evidence="4">ATCC 64411</strain>
    </source>
</reference>
<evidence type="ECO:0000256" key="1">
    <source>
        <dbReference type="SAM" id="MobiDB-lite"/>
    </source>
</evidence>
<reference evidence="3" key="2">
    <citation type="submission" date="2010-05" db="EMBL/GenBank/DDBJ databases">
        <title>The Genome Sequence of Magnaporthe poae strain ATCC 64411.</title>
        <authorList>
            <consortium name="The Broad Institute Genome Sequencing Platform"/>
            <consortium name="Broad Institute Genome Sequencing Center for Infectious Disease"/>
            <person name="Ma L.-J."/>
            <person name="Dead R."/>
            <person name="Young S."/>
            <person name="Zeng Q."/>
            <person name="Koehrsen M."/>
            <person name="Alvarado L."/>
            <person name="Berlin A."/>
            <person name="Chapman S.B."/>
            <person name="Chen Z."/>
            <person name="Freedman E."/>
            <person name="Gellesch M."/>
            <person name="Goldberg J."/>
            <person name="Griggs A."/>
            <person name="Gujja S."/>
            <person name="Heilman E.R."/>
            <person name="Heiman D."/>
            <person name="Hepburn T."/>
            <person name="Howarth C."/>
            <person name="Jen D."/>
            <person name="Larson L."/>
            <person name="Mehta T."/>
            <person name="Neiman D."/>
            <person name="Pearson M."/>
            <person name="Roberts A."/>
            <person name="Saif S."/>
            <person name="Shea T."/>
            <person name="Shenoy N."/>
            <person name="Sisk P."/>
            <person name="Stolte C."/>
            <person name="Sykes S."/>
            <person name="Walk T."/>
            <person name="White J."/>
            <person name="Yandava C."/>
            <person name="Haas B."/>
            <person name="Nusbaum C."/>
            <person name="Birren B."/>
        </authorList>
    </citation>
    <scope>NUCLEOTIDE SEQUENCE</scope>
    <source>
        <strain evidence="3">ATCC 64411</strain>
    </source>
</reference>
<gene>
    <name evidence="3" type="ORF">MAPG_06314</name>
</gene>
<evidence type="ECO:0000256" key="2">
    <source>
        <dbReference type="SAM" id="SignalP"/>
    </source>
</evidence>
<sequence>MISQSYLIRLLAIVAVANALPLNINLGAYSPAVVVGDGAIEFEGGEGASLPIPGGNKQLGPREEVGAEDEDEEEEEADEQPDAAPKVVKRQNVNAGFDRALTFAEAALTKGPKIQLGTGVKGSGVGIQVDNNQAVAALPGTGA</sequence>
<organism evidence="4 5">
    <name type="scientific">Magnaporthiopsis poae (strain ATCC 64411 / 73-15)</name>
    <name type="common">Kentucky bluegrass fungus</name>
    <name type="synonym">Magnaporthe poae</name>
    <dbReference type="NCBI Taxonomy" id="644358"/>
    <lineage>
        <taxon>Eukaryota</taxon>
        <taxon>Fungi</taxon>
        <taxon>Dikarya</taxon>
        <taxon>Ascomycota</taxon>
        <taxon>Pezizomycotina</taxon>
        <taxon>Sordariomycetes</taxon>
        <taxon>Sordariomycetidae</taxon>
        <taxon>Magnaporthales</taxon>
        <taxon>Magnaporthaceae</taxon>
        <taxon>Magnaporthiopsis</taxon>
    </lineage>
</organism>
<evidence type="ECO:0000313" key="4">
    <source>
        <dbReference type="EnsemblFungi" id="MAPG_06314T0"/>
    </source>
</evidence>
<dbReference type="VEuPathDB" id="FungiDB:MAPG_06314"/>
<reference evidence="5" key="1">
    <citation type="submission" date="2010-05" db="EMBL/GenBank/DDBJ databases">
        <title>The genome sequence of Magnaporthe poae strain ATCC 64411.</title>
        <authorList>
            <person name="Ma L.-J."/>
            <person name="Dead R."/>
            <person name="Young S."/>
            <person name="Zeng Q."/>
            <person name="Koehrsen M."/>
            <person name="Alvarado L."/>
            <person name="Berlin A."/>
            <person name="Chapman S.B."/>
            <person name="Chen Z."/>
            <person name="Freedman E."/>
            <person name="Gellesch M."/>
            <person name="Goldberg J."/>
            <person name="Griggs A."/>
            <person name="Gujja S."/>
            <person name="Heilman E.R."/>
            <person name="Heiman D."/>
            <person name="Hepburn T."/>
            <person name="Howarth C."/>
            <person name="Jen D."/>
            <person name="Larson L."/>
            <person name="Mehta T."/>
            <person name="Neiman D."/>
            <person name="Pearson M."/>
            <person name="Roberts A."/>
            <person name="Saif S."/>
            <person name="Shea T."/>
            <person name="Shenoy N."/>
            <person name="Sisk P."/>
            <person name="Stolte C."/>
            <person name="Sykes S."/>
            <person name="Walk T."/>
            <person name="White J."/>
            <person name="Yandava C."/>
            <person name="Haas B."/>
            <person name="Nusbaum C."/>
            <person name="Birren B."/>
        </authorList>
    </citation>
    <scope>NUCLEOTIDE SEQUENCE [LARGE SCALE GENOMIC DNA]</scope>
    <source>
        <strain evidence="5">ATCC 64411 / 73-15</strain>
    </source>
</reference>
<feature type="chain" id="PRO_5009385602" evidence="2">
    <location>
        <begin position="20"/>
        <end position="143"/>
    </location>
</feature>
<dbReference type="STRING" id="644358.A0A0C4E1P7"/>
<dbReference type="EMBL" id="GL876970">
    <property type="protein sequence ID" value="KLU87313.1"/>
    <property type="molecule type" value="Genomic_DNA"/>
</dbReference>
<dbReference type="AlphaFoldDB" id="A0A0C4E1P7"/>
<keyword evidence="2" id="KW-0732">Signal</keyword>
<dbReference type="EnsemblFungi" id="MAPG_06314T0">
    <property type="protein sequence ID" value="MAPG_06314T0"/>
    <property type="gene ID" value="MAPG_06314"/>
</dbReference>
<proteinExistence type="predicted"/>
<evidence type="ECO:0000313" key="5">
    <source>
        <dbReference type="Proteomes" id="UP000011715"/>
    </source>
</evidence>
<dbReference type="EMBL" id="ADBL01001525">
    <property type="status" value="NOT_ANNOTATED_CDS"/>
    <property type="molecule type" value="Genomic_DNA"/>
</dbReference>
<dbReference type="Proteomes" id="UP000011715">
    <property type="component" value="Unassembled WGS sequence"/>
</dbReference>
<evidence type="ECO:0000313" key="3">
    <source>
        <dbReference type="EMBL" id="KLU87313.1"/>
    </source>
</evidence>
<accession>A0A0C4E1P7</accession>
<keyword evidence="5" id="KW-1185">Reference proteome</keyword>
<reference evidence="3" key="3">
    <citation type="submission" date="2011-03" db="EMBL/GenBank/DDBJ databases">
        <title>Annotation of Magnaporthe poae ATCC 64411.</title>
        <authorList>
            <person name="Ma L.-J."/>
            <person name="Dead R."/>
            <person name="Young S.K."/>
            <person name="Zeng Q."/>
            <person name="Gargeya S."/>
            <person name="Fitzgerald M."/>
            <person name="Haas B."/>
            <person name="Abouelleil A."/>
            <person name="Alvarado L."/>
            <person name="Arachchi H.M."/>
            <person name="Berlin A."/>
            <person name="Brown A."/>
            <person name="Chapman S.B."/>
            <person name="Chen Z."/>
            <person name="Dunbar C."/>
            <person name="Freedman E."/>
            <person name="Gearin G."/>
            <person name="Gellesch M."/>
            <person name="Goldberg J."/>
            <person name="Griggs A."/>
            <person name="Gujja S."/>
            <person name="Heiman D."/>
            <person name="Howarth C."/>
            <person name="Larson L."/>
            <person name="Lui A."/>
            <person name="MacDonald P.J.P."/>
            <person name="Mehta T."/>
            <person name="Montmayeur A."/>
            <person name="Murphy C."/>
            <person name="Neiman D."/>
            <person name="Pearson M."/>
            <person name="Priest M."/>
            <person name="Roberts A."/>
            <person name="Saif S."/>
            <person name="Shea T."/>
            <person name="Shenoy N."/>
            <person name="Sisk P."/>
            <person name="Stolte C."/>
            <person name="Sykes S."/>
            <person name="Yandava C."/>
            <person name="Wortman J."/>
            <person name="Nusbaum C."/>
            <person name="Birren B."/>
        </authorList>
    </citation>
    <scope>NUCLEOTIDE SEQUENCE</scope>
    <source>
        <strain evidence="3">ATCC 64411</strain>
    </source>
</reference>
<feature type="signal peptide" evidence="2">
    <location>
        <begin position="1"/>
        <end position="19"/>
    </location>
</feature>
<dbReference type="OrthoDB" id="3941683at2759"/>
<feature type="region of interest" description="Disordered" evidence="1">
    <location>
        <begin position="45"/>
        <end position="85"/>
    </location>
</feature>
<dbReference type="EMBL" id="ADBL01001524">
    <property type="status" value="NOT_ANNOTATED_CDS"/>
    <property type="molecule type" value="Genomic_DNA"/>
</dbReference>
<dbReference type="eggNOG" id="ENOG502T6FK">
    <property type="taxonomic scope" value="Eukaryota"/>
</dbReference>
<protein>
    <submittedName>
        <fullName evidence="3 4">Uncharacterized protein</fullName>
    </submittedName>
</protein>